<organism evidence="2 3">
    <name type="scientific">Streptomyces misionensis</name>
    <dbReference type="NCBI Taxonomy" id="67331"/>
    <lineage>
        <taxon>Bacteria</taxon>
        <taxon>Bacillati</taxon>
        <taxon>Actinomycetota</taxon>
        <taxon>Actinomycetes</taxon>
        <taxon>Kitasatosporales</taxon>
        <taxon>Streptomycetaceae</taxon>
        <taxon>Streptomyces</taxon>
    </lineage>
</organism>
<dbReference type="RefSeq" id="WP_146465921.1">
    <property type="nucleotide sequence ID" value="NZ_VOGW01000095.1"/>
</dbReference>
<dbReference type="Pfam" id="PF19136">
    <property type="entry name" value="DUF5819"/>
    <property type="match status" value="1"/>
</dbReference>
<dbReference type="EMBL" id="VOGW01000095">
    <property type="protein sequence ID" value="TWV45082.1"/>
    <property type="molecule type" value="Genomic_DNA"/>
</dbReference>
<evidence type="ECO:0000313" key="2">
    <source>
        <dbReference type="EMBL" id="TWV45082.1"/>
    </source>
</evidence>
<feature type="transmembrane region" description="Helical" evidence="1">
    <location>
        <begin position="6"/>
        <end position="28"/>
    </location>
</feature>
<proteinExistence type="predicted"/>
<reference evidence="2" key="1">
    <citation type="journal article" date="2019" name="Microbiol. Resour. Announc.">
        <title>Draft Genomic Sequences of Streptomyces misionensis and Streptomyces albidoflavus, bacteria applied for phytopathogen biocontrol.</title>
        <authorList>
            <person name="Pylro V."/>
            <person name="Dias A."/>
            <person name="Andreote F."/>
            <person name="Varani A."/>
            <person name="Andreote C."/>
            <person name="Bernardo E."/>
            <person name="Martins T."/>
        </authorList>
    </citation>
    <scope>NUCLEOTIDE SEQUENCE [LARGE SCALE GENOMIC DNA]</scope>
    <source>
        <strain evidence="2">66</strain>
    </source>
</reference>
<evidence type="ECO:0000256" key="1">
    <source>
        <dbReference type="SAM" id="Phobius"/>
    </source>
</evidence>
<keyword evidence="1" id="KW-1133">Transmembrane helix</keyword>
<dbReference type="AlphaFoldDB" id="A0A5C6JSH2"/>
<keyword evidence="1" id="KW-0472">Membrane</keyword>
<protein>
    <submittedName>
        <fullName evidence="2">Uncharacterized protein</fullName>
    </submittedName>
</protein>
<name>A0A5C6JSH2_9ACTN</name>
<gene>
    <name evidence="2" type="ORF">FRZ03_16475</name>
</gene>
<sequence length="205" mass="22817">YQVAAALAVAVVAVGVGVHLLMVFLSVAPPNAVSKQHGKAVEAWVFPEFEQNWKLFAPNPLQQNIAVQVRAEVRMKDGGLITTGWTDLSAQDGAAIHGNLAPSHAQQNELRRGWDFLTATHTDDNRPVGMRGALSEDYLRRIVVLRLYRTDPTSRDGVIQRVQVRSRTTNVQPPSWSDEQVPDKPYYRELPWWTVRADEAAGGVR</sequence>
<comment type="caution">
    <text evidence="2">The sequence shown here is derived from an EMBL/GenBank/DDBJ whole genome shotgun (WGS) entry which is preliminary data.</text>
</comment>
<accession>A0A5C6JSH2</accession>
<dbReference type="Proteomes" id="UP000320481">
    <property type="component" value="Unassembled WGS sequence"/>
</dbReference>
<dbReference type="InterPro" id="IPR043857">
    <property type="entry name" value="DUF5819"/>
</dbReference>
<feature type="non-terminal residue" evidence="2">
    <location>
        <position position="1"/>
    </location>
</feature>
<keyword evidence="3" id="KW-1185">Reference proteome</keyword>
<keyword evidence="1" id="KW-0812">Transmembrane</keyword>
<evidence type="ECO:0000313" key="3">
    <source>
        <dbReference type="Proteomes" id="UP000320481"/>
    </source>
</evidence>